<protein>
    <submittedName>
        <fullName evidence="6">LCP family protein</fullName>
    </submittedName>
</protein>
<evidence type="ECO:0000259" key="5">
    <source>
        <dbReference type="Pfam" id="PF03816"/>
    </source>
</evidence>
<dbReference type="RefSeq" id="WP_259865395.1">
    <property type="nucleotide sequence ID" value="NZ_JAMQJZ010000023.1"/>
</dbReference>
<evidence type="ECO:0000256" key="4">
    <source>
        <dbReference type="ARBA" id="ARBA00022989"/>
    </source>
</evidence>
<keyword evidence="2" id="KW-0812">Transmembrane</keyword>
<keyword evidence="7" id="KW-1185">Reference proteome</keyword>
<gene>
    <name evidence="6" type="ORF">NC661_19695</name>
</gene>
<dbReference type="InterPro" id="IPR050922">
    <property type="entry name" value="LytR/CpsA/Psr_CW_biosynth"/>
</dbReference>
<comment type="similarity">
    <text evidence="1">Belongs to the LytR/CpsA/Psr (LCP) family.</text>
</comment>
<evidence type="ECO:0000256" key="3">
    <source>
        <dbReference type="ARBA" id="ARBA00022968"/>
    </source>
</evidence>
<sequence length="302" mass="33981">MTKDKKKKVNIWVKLILSTVLLVVLSVGGYSLTVYQNAKETVNEHLYHQVETIDREVVKTKVKAQQSLNVLLLGVDERSYDRGRSDAMMVLSLDPSEDKAQLISIPRDTRTEIVGRGTEDKINHAYAFGGPDMSIASVENLLDIELDYYVRVNMEGLAELVDAVGGITIENDIAFQDFQIGTLQLTGEEALSYVRMRKQDPRGDFGRTERQRKVIQGIIDQGATIGSVTKINDLLGVLGENVATNMDFDDMKNVMFNYKDTRKNFSTYQLQGSGTYIDGIYYMTVTDEEVEKVHNMIVKKTS</sequence>
<dbReference type="GO" id="GO:0071555">
    <property type="term" value="P:cell wall organization"/>
    <property type="evidence" value="ECO:0007669"/>
    <property type="project" value="UniProtKB-KW"/>
</dbReference>
<name>A0A9X3WRT4_9BACI</name>
<dbReference type="InterPro" id="IPR004474">
    <property type="entry name" value="LytR_CpsA_psr"/>
</dbReference>
<evidence type="ECO:0000313" key="6">
    <source>
        <dbReference type="EMBL" id="MDC3422581.1"/>
    </source>
</evidence>
<keyword evidence="3" id="KW-0735">Signal-anchor</keyword>
<dbReference type="EMBL" id="JAMQJZ010000023">
    <property type="protein sequence ID" value="MDC3422581.1"/>
    <property type="molecule type" value="Genomic_DNA"/>
</dbReference>
<dbReference type="Proteomes" id="UP001145072">
    <property type="component" value="Unassembled WGS sequence"/>
</dbReference>
<keyword evidence="4" id="KW-1133">Transmembrane helix</keyword>
<evidence type="ECO:0000256" key="2">
    <source>
        <dbReference type="ARBA" id="ARBA00022692"/>
    </source>
</evidence>
<accession>A0A9X3WRT4</accession>
<dbReference type="PANTHER" id="PTHR33392">
    <property type="entry name" value="POLYISOPRENYL-TEICHOIC ACID--PEPTIDOGLYCAN TEICHOIC ACID TRANSFERASE TAGU"/>
    <property type="match status" value="1"/>
</dbReference>
<evidence type="ECO:0000256" key="1">
    <source>
        <dbReference type="ARBA" id="ARBA00006068"/>
    </source>
</evidence>
<dbReference type="AlphaFoldDB" id="A0A9X3WRT4"/>
<proteinExistence type="inferred from homology"/>
<feature type="domain" description="Cell envelope-related transcriptional attenuator" evidence="5">
    <location>
        <begin position="84"/>
        <end position="221"/>
    </location>
</feature>
<dbReference type="Pfam" id="PF03816">
    <property type="entry name" value="LytR_cpsA_psr"/>
    <property type="match status" value="1"/>
</dbReference>
<reference evidence="6" key="1">
    <citation type="submission" date="2022-06" db="EMBL/GenBank/DDBJ databases">
        <title>Aquibacillus sp. a new bacterium isolated from soil saline samples.</title>
        <authorList>
            <person name="Galisteo C."/>
            <person name="De La Haba R."/>
            <person name="Sanchez-Porro C."/>
            <person name="Ventosa A."/>
        </authorList>
    </citation>
    <scope>NUCLEOTIDE SEQUENCE</scope>
    <source>
        <strain evidence="6">JCM 12387</strain>
    </source>
</reference>
<organism evidence="6 7">
    <name type="scientific">Aquibacillus koreensis</name>
    <dbReference type="NCBI Taxonomy" id="279446"/>
    <lineage>
        <taxon>Bacteria</taxon>
        <taxon>Bacillati</taxon>
        <taxon>Bacillota</taxon>
        <taxon>Bacilli</taxon>
        <taxon>Bacillales</taxon>
        <taxon>Bacillaceae</taxon>
        <taxon>Aquibacillus</taxon>
    </lineage>
</organism>
<dbReference type="Gene3D" id="3.40.630.190">
    <property type="entry name" value="LCP protein"/>
    <property type="match status" value="1"/>
</dbReference>
<dbReference type="NCBIfam" id="TIGR00350">
    <property type="entry name" value="lytR_cpsA_psr"/>
    <property type="match status" value="1"/>
</dbReference>
<comment type="caution">
    <text evidence="6">The sequence shown here is derived from an EMBL/GenBank/DDBJ whole genome shotgun (WGS) entry which is preliminary data.</text>
</comment>
<keyword evidence="4" id="KW-0472">Membrane</keyword>
<evidence type="ECO:0000313" key="7">
    <source>
        <dbReference type="Proteomes" id="UP001145072"/>
    </source>
</evidence>
<dbReference type="PANTHER" id="PTHR33392:SF6">
    <property type="entry name" value="POLYISOPRENYL-TEICHOIC ACID--PEPTIDOGLYCAN TEICHOIC ACID TRANSFERASE TAGU"/>
    <property type="match status" value="1"/>
</dbReference>